<evidence type="ECO:0000256" key="1">
    <source>
        <dbReference type="ARBA" id="ARBA00011975"/>
    </source>
</evidence>
<evidence type="ECO:0000256" key="7">
    <source>
        <dbReference type="PROSITE-ProRule" id="PRU01016"/>
    </source>
</evidence>
<dbReference type="GO" id="GO:0003886">
    <property type="term" value="F:DNA (cytosine-5-)-methyltransferase activity"/>
    <property type="evidence" value="ECO:0007669"/>
    <property type="project" value="UniProtKB-EC"/>
</dbReference>
<evidence type="ECO:0000256" key="3">
    <source>
        <dbReference type="ARBA" id="ARBA00022679"/>
    </source>
</evidence>
<accession>A0A543L7K5</accession>
<keyword evidence="5" id="KW-0680">Restriction system</keyword>
<sequence length="399" mass="44232">MNSRLPFFDADSATRLENARHPYPVVSLFSGAMGLDLGLNEAGLRVAVSQDMDKWCIETMRRNSHLAIDGDIRDLIESDPSCEFFLQASGVTREALFAVVGGPPCQPFSTAGKRKGVEDARGQLYQEFIKVVSALRPRFFIMENVKGLASMPCDPADKQSKPVLDTILESFKAIGYHTVHGILDAVHYGTPQFRERLVIVGSRDGEDIFLPAPTHFQRHQNPAMRWQTLGSAIHDLQEIGPYAQFSPAVQRYLAMLGEGCNWKHLPAHVVQEAMGGAFESGGGKVGFYRRLNRAEPSPTLVTSPIQKATMLCHPTELRPLSVREYARIQKFPDHWKFEGKTADCYRQIGNAVPTPLGCALGQMLVSVAQGNAKVNAKRMRGTSVHRKLDQPEEDWGDDS</sequence>
<dbReference type="EMBL" id="VFPV01000002">
    <property type="protein sequence ID" value="TQN03230.1"/>
    <property type="molecule type" value="Genomic_DNA"/>
</dbReference>
<dbReference type="PANTHER" id="PTHR10629">
    <property type="entry name" value="CYTOSINE-SPECIFIC METHYLTRANSFERASE"/>
    <property type="match status" value="1"/>
</dbReference>
<dbReference type="GO" id="GO:0009307">
    <property type="term" value="P:DNA restriction-modification system"/>
    <property type="evidence" value="ECO:0007669"/>
    <property type="project" value="UniProtKB-KW"/>
</dbReference>
<dbReference type="InterPro" id="IPR029063">
    <property type="entry name" value="SAM-dependent_MTases_sf"/>
</dbReference>
<gene>
    <name evidence="10" type="ORF">BDD18_1893</name>
</gene>
<evidence type="ECO:0000256" key="2">
    <source>
        <dbReference type="ARBA" id="ARBA00022603"/>
    </source>
</evidence>
<feature type="region of interest" description="Disordered" evidence="9">
    <location>
        <begin position="378"/>
        <end position="399"/>
    </location>
</feature>
<evidence type="ECO:0000256" key="8">
    <source>
        <dbReference type="RuleBase" id="RU000416"/>
    </source>
</evidence>
<dbReference type="PANTHER" id="PTHR10629:SF52">
    <property type="entry name" value="DNA (CYTOSINE-5)-METHYLTRANSFERASE 1"/>
    <property type="match status" value="1"/>
</dbReference>
<dbReference type="PRINTS" id="PR00105">
    <property type="entry name" value="C5METTRFRASE"/>
</dbReference>
<keyword evidence="4 7" id="KW-0949">S-adenosyl-L-methionine</keyword>
<comment type="catalytic activity">
    <reaction evidence="6">
        <text>a 2'-deoxycytidine in DNA + S-adenosyl-L-methionine = a 5-methyl-2'-deoxycytidine in DNA + S-adenosyl-L-homocysteine + H(+)</text>
        <dbReference type="Rhea" id="RHEA:13681"/>
        <dbReference type="Rhea" id="RHEA-COMP:11369"/>
        <dbReference type="Rhea" id="RHEA-COMP:11370"/>
        <dbReference type="ChEBI" id="CHEBI:15378"/>
        <dbReference type="ChEBI" id="CHEBI:57856"/>
        <dbReference type="ChEBI" id="CHEBI:59789"/>
        <dbReference type="ChEBI" id="CHEBI:85452"/>
        <dbReference type="ChEBI" id="CHEBI:85454"/>
        <dbReference type="EC" id="2.1.1.37"/>
    </reaction>
</comment>
<keyword evidence="3 7" id="KW-0808">Transferase</keyword>
<protein>
    <recommendedName>
        <fullName evidence="1">DNA (cytosine-5-)-methyltransferase</fullName>
        <ecNumber evidence="1">2.1.1.37</ecNumber>
    </recommendedName>
</protein>
<dbReference type="Gene3D" id="3.40.50.150">
    <property type="entry name" value="Vaccinia Virus protein VP39"/>
    <property type="match status" value="1"/>
</dbReference>
<dbReference type="Pfam" id="PF00145">
    <property type="entry name" value="DNA_methylase"/>
    <property type="match status" value="1"/>
</dbReference>
<dbReference type="AlphaFoldDB" id="A0A543L7K5"/>
<dbReference type="GO" id="GO:0044027">
    <property type="term" value="P:negative regulation of gene expression via chromosomal CpG island methylation"/>
    <property type="evidence" value="ECO:0007669"/>
    <property type="project" value="TreeGrafter"/>
</dbReference>
<reference evidence="10 11" key="1">
    <citation type="submission" date="2019-06" db="EMBL/GenBank/DDBJ databases">
        <title>Genomic Encyclopedia of Archaeal and Bacterial Type Strains, Phase II (KMG-II): from individual species to whole genera.</title>
        <authorList>
            <person name="Goeker M."/>
        </authorList>
    </citation>
    <scope>NUCLEOTIDE SEQUENCE [LARGE SCALE GENOMIC DNA]</scope>
    <source>
        <strain evidence="10 11">DSM 7270</strain>
    </source>
</reference>
<dbReference type="GO" id="GO:0032259">
    <property type="term" value="P:methylation"/>
    <property type="evidence" value="ECO:0007669"/>
    <property type="project" value="UniProtKB-KW"/>
</dbReference>
<dbReference type="Gene3D" id="3.90.120.10">
    <property type="entry name" value="DNA Methylase, subunit A, domain 2"/>
    <property type="match status" value="1"/>
</dbReference>
<dbReference type="NCBIfam" id="TIGR00675">
    <property type="entry name" value="dcm"/>
    <property type="match status" value="1"/>
</dbReference>
<comment type="similarity">
    <text evidence="7 8">Belongs to the class I-like SAM-binding methyltransferase superfamily. C5-methyltransferase family.</text>
</comment>
<comment type="caution">
    <text evidence="10">The sequence shown here is derived from an EMBL/GenBank/DDBJ whole genome shotgun (WGS) entry which is preliminary data.</text>
</comment>
<dbReference type="RefSeq" id="WP_066693707.1">
    <property type="nucleotide sequence ID" value="NZ_VFPV01000002.1"/>
</dbReference>
<name>A0A543L7K5_9BURK</name>
<evidence type="ECO:0000313" key="11">
    <source>
        <dbReference type="Proteomes" id="UP000316993"/>
    </source>
</evidence>
<organism evidence="10 11">
    <name type="scientific">Acidovorax temperans</name>
    <dbReference type="NCBI Taxonomy" id="80878"/>
    <lineage>
        <taxon>Bacteria</taxon>
        <taxon>Pseudomonadati</taxon>
        <taxon>Pseudomonadota</taxon>
        <taxon>Betaproteobacteria</taxon>
        <taxon>Burkholderiales</taxon>
        <taxon>Comamonadaceae</taxon>
        <taxon>Acidovorax</taxon>
    </lineage>
</organism>
<dbReference type="GO" id="GO:0003677">
    <property type="term" value="F:DNA binding"/>
    <property type="evidence" value="ECO:0007669"/>
    <property type="project" value="TreeGrafter"/>
</dbReference>
<dbReference type="Proteomes" id="UP000316993">
    <property type="component" value="Unassembled WGS sequence"/>
</dbReference>
<evidence type="ECO:0000313" key="10">
    <source>
        <dbReference type="EMBL" id="TQN03230.1"/>
    </source>
</evidence>
<dbReference type="InterPro" id="IPR050390">
    <property type="entry name" value="C5-Methyltransferase"/>
</dbReference>
<dbReference type="InterPro" id="IPR001525">
    <property type="entry name" value="C5_MeTfrase"/>
</dbReference>
<evidence type="ECO:0000256" key="9">
    <source>
        <dbReference type="SAM" id="MobiDB-lite"/>
    </source>
</evidence>
<evidence type="ECO:0000256" key="4">
    <source>
        <dbReference type="ARBA" id="ARBA00022691"/>
    </source>
</evidence>
<dbReference type="EC" id="2.1.1.37" evidence="1"/>
<dbReference type="PROSITE" id="PS51679">
    <property type="entry name" value="SAM_MT_C5"/>
    <property type="match status" value="1"/>
</dbReference>
<keyword evidence="2 7" id="KW-0489">Methyltransferase</keyword>
<dbReference type="SUPFAM" id="SSF53335">
    <property type="entry name" value="S-adenosyl-L-methionine-dependent methyltransferases"/>
    <property type="match status" value="1"/>
</dbReference>
<evidence type="ECO:0000256" key="5">
    <source>
        <dbReference type="ARBA" id="ARBA00022747"/>
    </source>
</evidence>
<feature type="active site" evidence="7">
    <location>
        <position position="105"/>
    </location>
</feature>
<proteinExistence type="inferred from homology"/>
<evidence type="ECO:0000256" key="6">
    <source>
        <dbReference type="ARBA" id="ARBA00047422"/>
    </source>
</evidence>